<feature type="binding site" evidence="13">
    <location>
        <position position="112"/>
    </location>
    <ligand>
        <name>Mg(2+)</name>
        <dbReference type="ChEBI" id="CHEBI:18420"/>
    </ligand>
</feature>
<feature type="binding site" evidence="13">
    <location>
        <position position="111"/>
    </location>
    <ligand>
        <name>Mg(2+)</name>
        <dbReference type="ChEBI" id="CHEBI:18420"/>
    </ligand>
</feature>
<feature type="binding site" evidence="12">
    <location>
        <position position="156"/>
    </location>
    <ligand>
        <name>CoA</name>
        <dbReference type="ChEBI" id="CHEBI:57287"/>
    </ligand>
</feature>
<dbReference type="Pfam" id="PF17837">
    <property type="entry name" value="4PPT_N"/>
    <property type="match status" value="1"/>
</dbReference>
<comment type="similarity">
    <text evidence="3">Belongs to the P-Pant transferase superfamily. EntD family.</text>
</comment>
<evidence type="ECO:0000313" key="16">
    <source>
        <dbReference type="EMBL" id="SNT71530.1"/>
    </source>
</evidence>
<accession>A0A239PMZ1</accession>
<dbReference type="EMBL" id="FZQB01000002">
    <property type="protein sequence ID" value="SNT71530.1"/>
    <property type="molecule type" value="Genomic_DNA"/>
</dbReference>
<evidence type="ECO:0000259" key="15">
    <source>
        <dbReference type="Pfam" id="PF17837"/>
    </source>
</evidence>
<keyword evidence="7" id="KW-0259">Enterobactin biosynthesis</keyword>
<proteinExistence type="inferred from homology"/>
<feature type="domain" description="4'-phosphopantetheinyl transferase N-terminal" evidence="15">
    <location>
        <begin position="32"/>
        <end position="99"/>
    </location>
</feature>
<reference evidence="16 17" key="1">
    <citation type="submission" date="2017-07" db="EMBL/GenBank/DDBJ databases">
        <authorList>
            <person name="Sun Z.S."/>
            <person name="Albrecht U."/>
            <person name="Echele G."/>
            <person name="Lee C.C."/>
        </authorList>
    </citation>
    <scope>NUCLEOTIDE SEQUENCE [LARGE SCALE GENOMIC DNA]</scope>
    <source>
        <strain evidence="16 17">DSM 14827</strain>
    </source>
</reference>
<evidence type="ECO:0000256" key="12">
    <source>
        <dbReference type="PIRSR" id="PIRSR603542-1"/>
    </source>
</evidence>
<keyword evidence="13" id="KW-0479">Metal-binding</keyword>
<evidence type="ECO:0000256" key="5">
    <source>
        <dbReference type="ARBA" id="ARBA00019087"/>
    </source>
</evidence>
<feature type="binding site" evidence="12">
    <location>
        <position position="52"/>
    </location>
    <ligand>
        <name>CoA</name>
        <dbReference type="ChEBI" id="CHEBI:57287"/>
    </ligand>
</feature>
<organism evidence="16 17">
    <name type="scientific">Paracoccus seriniphilus</name>
    <dbReference type="NCBI Taxonomy" id="184748"/>
    <lineage>
        <taxon>Bacteria</taxon>
        <taxon>Pseudomonadati</taxon>
        <taxon>Pseudomonadota</taxon>
        <taxon>Alphaproteobacteria</taxon>
        <taxon>Rhodobacterales</taxon>
        <taxon>Paracoccaceae</taxon>
        <taxon>Paracoccus</taxon>
    </lineage>
</organism>
<dbReference type="Pfam" id="PF01648">
    <property type="entry name" value="ACPS"/>
    <property type="match status" value="1"/>
</dbReference>
<comment type="subunit">
    <text evidence="4">EntB, EntD, EntE, and EntF form a multienzyme complex called enterobactin synthase.</text>
</comment>
<dbReference type="InterPro" id="IPR037143">
    <property type="entry name" value="4-PPantetheinyl_Trfase_dom_sf"/>
</dbReference>
<evidence type="ECO:0000256" key="2">
    <source>
        <dbReference type="ARBA" id="ARBA00004993"/>
    </source>
</evidence>
<feature type="binding site" evidence="12">
    <location>
        <position position="44"/>
    </location>
    <ligand>
        <name>CoA</name>
        <dbReference type="ChEBI" id="CHEBI:57287"/>
    </ligand>
</feature>
<dbReference type="Proteomes" id="UP000198307">
    <property type="component" value="Unassembled WGS sequence"/>
</dbReference>
<feature type="binding site" evidence="12">
    <location>
        <position position="110"/>
    </location>
    <ligand>
        <name>CoA</name>
        <dbReference type="ChEBI" id="CHEBI:57287"/>
    </ligand>
</feature>
<dbReference type="InterPro" id="IPR008278">
    <property type="entry name" value="4-PPantetheinyl_Trfase_dom"/>
</dbReference>
<evidence type="ECO:0000256" key="4">
    <source>
        <dbReference type="ARBA" id="ARBA00011503"/>
    </source>
</evidence>
<dbReference type="RefSeq" id="WP_089342911.1">
    <property type="nucleotide sequence ID" value="NZ_CP067129.1"/>
</dbReference>
<dbReference type="GO" id="GO:0009239">
    <property type="term" value="P:enterobactin biosynthetic process"/>
    <property type="evidence" value="ECO:0007669"/>
    <property type="project" value="UniProtKB-UniPathway"/>
</dbReference>
<dbReference type="PANTHER" id="PTHR38096:SF1">
    <property type="entry name" value="ENTEROBACTIN SYNTHASE COMPONENT D"/>
    <property type="match status" value="1"/>
</dbReference>
<evidence type="ECO:0000259" key="14">
    <source>
        <dbReference type="Pfam" id="PF01648"/>
    </source>
</evidence>
<dbReference type="OrthoDB" id="8210607at2"/>
<evidence type="ECO:0000256" key="8">
    <source>
        <dbReference type="ARBA" id="ARBA00029894"/>
    </source>
</evidence>
<comment type="function">
    <text evidence="1">Involved in the biosynthesis of the siderophore enterobactin (enterochelin), which is a macrocyclic trimeric lactone of N-(2,3-dihydroxybenzoyl)-serine. The serine trilactone serves as a scaffolding for the three catechol functionalities that provide hexadentate coordination for the tightly ligated iron(2+) atoms. Plays an essential role in the assembly of the enterobactin by catalyzing the transfer of the 4'-phosphopantetheine (Ppant) moiety from coenzyme A to the apo-domains of both EntB (ArCP domain) and EntF (PCP domain) to yield their holo-forms which make them competent for the activation of 2,3-dihydroxybenzoate (DHB) and L-serine, respectively.</text>
</comment>
<dbReference type="PANTHER" id="PTHR38096">
    <property type="entry name" value="ENTEROBACTIN SYNTHASE COMPONENT D"/>
    <property type="match status" value="1"/>
</dbReference>
<evidence type="ECO:0000256" key="3">
    <source>
        <dbReference type="ARBA" id="ARBA00008342"/>
    </source>
</evidence>
<dbReference type="GO" id="GO:0000287">
    <property type="term" value="F:magnesium ion binding"/>
    <property type="evidence" value="ECO:0007669"/>
    <property type="project" value="InterPro"/>
</dbReference>
<dbReference type="PRINTS" id="PR01399">
    <property type="entry name" value="ENTSNTHTASED"/>
</dbReference>
<dbReference type="GO" id="GO:0009366">
    <property type="term" value="C:enterobactin synthetase complex"/>
    <property type="evidence" value="ECO:0007669"/>
    <property type="project" value="InterPro"/>
</dbReference>
<comment type="pathway">
    <text evidence="2">Siderophore biosynthesis; enterobactin biosynthesis.</text>
</comment>
<evidence type="ECO:0000256" key="11">
    <source>
        <dbReference type="ARBA" id="ARBA00049191"/>
    </source>
</evidence>
<dbReference type="AlphaFoldDB" id="A0A239PMZ1"/>
<keyword evidence="17" id="KW-1185">Reference proteome</keyword>
<evidence type="ECO:0000256" key="1">
    <source>
        <dbReference type="ARBA" id="ARBA00003937"/>
    </source>
</evidence>
<dbReference type="InterPro" id="IPR041354">
    <property type="entry name" value="4PPT_N"/>
</dbReference>
<keyword evidence="13" id="KW-0460">Magnesium</keyword>
<evidence type="ECO:0000256" key="10">
    <source>
        <dbReference type="ARBA" id="ARBA00049176"/>
    </source>
</evidence>
<dbReference type="SUPFAM" id="SSF56214">
    <property type="entry name" value="4'-phosphopantetheinyl transferase"/>
    <property type="match status" value="1"/>
</dbReference>
<feature type="domain" description="4'-phosphopantetheinyl transferase" evidence="14">
    <location>
        <begin position="106"/>
        <end position="190"/>
    </location>
</feature>
<gene>
    <name evidence="16" type="ORF">SAMN05444959_10238</name>
</gene>
<dbReference type="InterPro" id="IPR003542">
    <property type="entry name" value="Enbac_synth_compD-like"/>
</dbReference>
<comment type="catalytic activity">
    <reaction evidence="10">
        <text>apo-[aryl-carrier protein] + CoA = holo-[aryl-carrier protein] + adenosine 3',5'-bisphosphate + H(+)</text>
        <dbReference type="Rhea" id="RHEA:48404"/>
        <dbReference type="Rhea" id="RHEA-COMP:15903"/>
        <dbReference type="Rhea" id="RHEA-COMP:17557"/>
        <dbReference type="ChEBI" id="CHEBI:15378"/>
        <dbReference type="ChEBI" id="CHEBI:29999"/>
        <dbReference type="ChEBI" id="CHEBI:57287"/>
        <dbReference type="ChEBI" id="CHEBI:58343"/>
        <dbReference type="ChEBI" id="CHEBI:64479"/>
    </reaction>
</comment>
<feature type="binding site" evidence="13">
    <location>
        <position position="110"/>
    </location>
    <ligand>
        <name>Mg(2+)</name>
        <dbReference type="ChEBI" id="CHEBI:18420"/>
    </ligand>
</feature>
<evidence type="ECO:0000256" key="6">
    <source>
        <dbReference type="ARBA" id="ARBA00022679"/>
    </source>
</evidence>
<evidence type="ECO:0000256" key="7">
    <source>
        <dbReference type="ARBA" id="ARBA00023191"/>
    </source>
</evidence>
<protein>
    <recommendedName>
        <fullName evidence="5">Enterobactin synthase component D</fullName>
    </recommendedName>
    <alternativeName>
        <fullName evidence="8">4'-phosphopantetheinyl transferase EntD</fullName>
    </alternativeName>
    <alternativeName>
        <fullName evidence="9">Enterochelin synthase D</fullName>
    </alternativeName>
</protein>
<dbReference type="UniPathway" id="UPA00017"/>
<evidence type="ECO:0000313" key="17">
    <source>
        <dbReference type="Proteomes" id="UP000198307"/>
    </source>
</evidence>
<name>A0A239PMZ1_9RHOB</name>
<sequence length="221" mass="23285">MARLARMAGSLFPDTVGLGVMSIGAAENPWPEEQPVVARAVPHRQAEFAAGRAAARIAMAAIGAPRAAIPAGEDRAPIWPADLTGSITHAEDTALAVVASTSHFRGLGIDIEPDAPLPADVLSEICDGDECAWISGQPAPLRWARLIFVAKEAAFKCQYPVSKTIFGFDVMTIRIFPETGQLTARFTRAVAPYAAGELLHGRYVLSAGLIIAGFIDPAGRA</sequence>
<dbReference type="GO" id="GO:0005886">
    <property type="term" value="C:plasma membrane"/>
    <property type="evidence" value="ECO:0007669"/>
    <property type="project" value="TreeGrafter"/>
</dbReference>
<evidence type="ECO:0000256" key="9">
    <source>
        <dbReference type="ARBA" id="ARBA00031996"/>
    </source>
</evidence>
<feature type="binding site" evidence="12">
    <location>
        <begin position="88"/>
        <end position="89"/>
    </location>
    <ligand>
        <name>CoA</name>
        <dbReference type="ChEBI" id="CHEBI:57287"/>
    </ligand>
</feature>
<comment type="cofactor">
    <cofactor evidence="13">
        <name>Mg(2+)</name>
        <dbReference type="ChEBI" id="CHEBI:18420"/>
    </cofactor>
</comment>
<feature type="binding site" evidence="12">
    <location>
        <position position="152"/>
    </location>
    <ligand>
        <name>CoA</name>
        <dbReference type="ChEBI" id="CHEBI:57287"/>
    </ligand>
</feature>
<evidence type="ECO:0000256" key="13">
    <source>
        <dbReference type="PIRSR" id="PIRSR603542-2"/>
    </source>
</evidence>
<dbReference type="GO" id="GO:0008897">
    <property type="term" value="F:holo-[acyl-carrier-protein] synthase activity"/>
    <property type="evidence" value="ECO:0007669"/>
    <property type="project" value="InterPro"/>
</dbReference>
<keyword evidence="6 16" id="KW-0808">Transferase</keyword>
<comment type="catalytic activity">
    <reaction evidence="11">
        <text>apo-[peptidyl-carrier protein] + CoA = holo-[peptidyl-carrier protein] + adenosine 3',5'-bisphosphate + H(+)</text>
        <dbReference type="Rhea" id="RHEA:46228"/>
        <dbReference type="Rhea" id="RHEA-COMP:11479"/>
        <dbReference type="Rhea" id="RHEA-COMP:11480"/>
        <dbReference type="ChEBI" id="CHEBI:15378"/>
        <dbReference type="ChEBI" id="CHEBI:29999"/>
        <dbReference type="ChEBI" id="CHEBI:57287"/>
        <dbReference type="ChEBI" id="CHEBI:58343"/>
        <dbReference type="ChEBI" id="CHEBI:64479"/>
    </reaction>
</comment>